<dbReference type="EMBL" id="CP042469">
    <property type="protein sequence ID" value="QOX63134.1"/>
    <property type="molecule type" value="Genomic_DNA"/>
</dbReference>
<gene>
    <name evidence="1" type="ORF">FRZ06_07140</name>
</gene>
<evidence type="ECO:0000313" key="2">
    <source>
        <dbReference type="Proteomes" id="UP000594014"/>
    </source>
</evidence>
<sequence length="301" mass="32716">MTKQMKADIMLLMVTLFWGISYWLVDLSLAEVRPFMLNALRFLIAFFVAGALAFPKLKTVNKATLKYSALIGVALLFVYIGATFGVRYTSLSNAGFLCALTVVITPVLAFALLKQKPEKKLAVAVLMCLIGISLLTLKENAIQLALGDLLCIMAAFAYAVDLLITETAVKKEEVNAFQLGVFQLGFTGIYNLVLAFLIETPALPKSASVWSAVLFLSIFCTGAAFIAQAVAQQYTSASHVGVIFSLEPVFAGFVAFFLAGEILTTQAYIGAAILVSSLFIMELDLPKLLQKLLNRLIQSER</sequence>
<protein>
    <submittedName>
        <fullName evidence="1">DMT family transporter</fullName>
    </submittedName>
</protein>
<dbReference type="Proteomes" id="UP000594014">
    <property type="component" value="Chromosome"/>
</dbReference>
<proteinExistence type="predicted"/>
<accession>A0ACD1AA27</accession>
<organism evidence="1 2">
    <name type="scientific">Anoxybacterium hadale</name>
    <dbReference type="NCBI Taxonomy" id="3408580"/>
    <lineage>
        <taxon>Bacteria</taxon>
        <taxon>Bacillati</taxon>
        <taxon>Bacillota</taxon>
        <taxon>Clostridia</taxon>
        <taxon>Peptostreptococcales</taxon>
        <taxon>Anaerovoracaceae</taxon>
        <taxon>Anoxybacterium</taxon>
    </lineage>
</organism>
<keyword evidence="2" id="KW-1185">Reference proteome</keyword>
<evidence type="ECO:0000313" key="1">
    <source>
        <dbReference type="EMBL" id="QOX63134.1"/>
    </source>
</evidence>
<reference evidence="1" key="1">
    <citation type="submission" date="2019-08" db="EMBL/GenBank/DDBJ databases">
        <title>Genome sequence of Clostridiales bacterium MT110.</title>
        <authorList>
            <person name="Cao J."/>
        </authorList>
    </citation>
    <scope>NUCLEOTIDE SEQUENCE</scope>
    <source>
        <strain evidence="1">MT110</strain>
    </source>
</reference>
<name>A0ACD1AA27_9FIRM</name>